<dbReference type="PANTHER" id="PTHR43177">
    <property type="entry name" value="PROTEIN NRFC"/>
    <property type="match status" value="1"/>
</dbReference>
<protein>
    <submittedName>
        <fullName evidence="6">Tetrathionate reductase subunit B</fullName>
    </submittedName>
</protein>
<sequence length="264" mass="28749">MFQGAHVENNSTKPLSDLPKPAARRGFLKEILGLGAAATVIPIMPAKAAIGDQPVRRPGQPGKRYGMLVDLRKCIGCQACTVSCLLENQAPIGQFRTTVLQYEVNLPEEQNAAMLSLPRLCNHCDTPPCVPVCPVQATFQREDGIVLVDSDRCVGCGYCVQACPYDARFINHETQTADKCTFCEHRLEVGLLPACVESCVGGARVIGDLNDPDSEISRQMAESHGDIKVLKPDQNTNPHVFYIGLPDEFVNDIDGQASLRLMDL</sequence>
<dbReference type="Gene3D" id="3.30.70.20">
    <property type="match status" value="2"/>
</dbReference>
<dbReference type="AlphaFoldDB" id="A0A2N4U0Z8"/>
<dbReference type="GO" id="GO:0051539">
    <property type="term" value="F:4 iron, 4 sulfur cluster binding"/>
    <property type="evidence" value="ECO:0007669"/>
    <property type="project" value="UniProtKB-KW"/>
</dbReference>
<feature type="domain" description="4Fe-4S ferredoxin-type" evidence="5">
    <location>
        <begin position="144"/>
        <end position="173"/>
    </location>
</feature>
<dbReference type="CDD" id="cd10551">
    <property type="entry name" value="PsrB"/>
    <property type="match status" value="1"/>
</dbReference>
<proteinExistence type="predicted"/>
<dbReference type="OrthoDB" id="9779457at2"/>
<dbReference type="Proteomes" id="UP000234190">
    <property type="component" value="Unassembled WGS sequence"/>
</dbReference>
<gene>
    <name evidence="6" type="ORF">CR159_17090</name>
</gene>
<feature type="domain" description="4Fe-4S ferredoxin-type" evidence="5">
    <location>
        <begin position="65"/>
        <end position="94"/>
    </location>
</feature>
<organism evidence="6 7">
    <name type="scientific">Pollutimonas subterranea</name>
    <dbReference type="NCBI Taxonomy" id="2045210"/>
    <lineage>
        <taxon>Bacteria</taxon>
        <taxon>Pseudomonadati</taxon>
        <taxon>Pseudomonadota</taxon>
        <taxon>Betaproteobacteria</taxon>
        <taxon>Burkholderiales</taxon>
        <taxon>Alcaligenaceae</taxon>
        <taxon>Pollutimonas</taxon>
    </lineage>
</organism>
<keyword evidence="7" id="KW-1185">Reference proteome</keyword>
<reference evidence="6 7" key="1">
    <citation type="submission" date="2017-10" db="EMBL/GenBank/DDBJ databases">
        <title>Two draft genome sequences of Pusillimonas sp. strains isolated from a nitrate- and radionuclide-contaminated groundwater in Russia.</title>
        <authorList>
            <person name="Grouzdev D.S."/>
            <person name="Tourova T.P."/>
            <person name="Goeva M.A."/>
            <person name="Babich T.L."/>
            <person name="Sokolova D.S."/>
            <person name="Abdullin R."/>
            <person name="Poltaraus A.B."/>
            <person name="Toshchakov S.V."/>
            <person name="Nazina T.N."/>
        </authorList>
    </citation>
    <scope>NUCLEOTIDE SEQUENCE [LARGE SCALE GENOMIC DNA]</scope>
    <source>
        <strain evidence="6 7">JR1/69-3-13</strain>
    </source>
</reference>
<keyword evidence="1" id="KW-0004">4Fe-4S</keyword>
<comment type="caution">
    <text evidence="6">The sequence shown here is derived from an EMBL/GenBank/DDBJ whole genome shotgun (WGS) entry which is preliminary data.</text>
</comment>
<accession>A0A2N4U0Z8</accession>
<dbReference type="InterPro" id="IPR054822">
    <property type="entry name" value="DsrO-like"/>
</dbReference>
<dbReference type="NCBIfam" id="NF045797">
    <property type="entry name" value="DsrO"/>
    <property type="match status" value="1"/>
</dbReference>
<evidence type="ECO:0000259" key="5">
    <source>
        <dbReference type="PROSITE" id="PS51379"/>
    </source>
</evidence>
<dbReference type="PROSITE" id="PS51379">
    <property type="entry name" value="4FE4S_FER_2"/>
    <property type="match status" value="2"/>
</dbReference>
<keyword evidence="2" id="KW-0479">Metal-binding</keyword>
<evidence type="ECO:0000256" key="3">
    <source>
        <dbReference type="ARBA" id="ARBA00023004"/>
    </source>
</evidence>
<evidence type="ECO:0000313" key="7">
    <source>
        <dbReference type="Proteomes" id="UP000234190"/>
    </source>
</evidence>
<dbReference type="InterPro" id="IPR017900">
    <property type="entry name" value="4Fe4S_Fe_S_CS"/>
</dbReference>
<dbReference type="InterPro" id="IPR017896">
    <property type="entry name" value="4Fe4S_Fe-S-bd"/>
</dbReference>
<dbReference type="PANTHER" id="PTHR43177:SF9">
    <property type="entry name" value="PROTEIN NRFC"/>
    <property type="match status" value="1"/>
</dbReference>
<name>A0A2N4U0Z8_9BURK</name>
<dbReference type="EMBL" id="PDNW01000017">
    <property type="protein sequence ID" value="PLC48695.1"/>
    <property type="molecule type" value="Genomic_DNA"/>
</dbReference>
<keyword evidence="3" id="KW-0408">Iron</keyword>
<evidence type="ECO:0000256" key="4">
    <source>
        <dbReference type="ARBA" id="ARBA00023014"/>
    </source>
</evidence>
<dbReference type="Pfam" id="PF13247">
    <property type="entry name" value="Fer4_11"/>
    <property type="match status" value="1"/>
</dbReference>
<evidence type="ECO:0000256" key="2">
    <source>
        <dbReference type="ARBA" id="ARBA00022723"/>
    </source>
</evidence>
<dbReference type="PROSITE" id="PS00198">
    <property type="entry name" value="4FE4S_FER_1"/>
    <property type="match status" value="1"/>
</dbReference>
<evidence type="ECO:0000256" key="1">
    <source>
        <dbReference type="ARBA" id="ARBA00022485"/>
    </source>
</evidence>
<dbReference type="GO" id="GO:0046872">
    <property type="term" value="F:metal ion binding"/>
    <property type="evidence" value="ECO:0007669"/>
    <property type="project" value="UniProtKB-KW"/>
</dbReference>
<keyword evidence="4" id="KW-0411">Iron-sulfur</keyword>
<dbReference type="SUPFAM" id="SSF54862">
    <property type="entry name" value="4Fe-4S ferredoxins"/>
    <property type="match status" value="1"/>
</dbReference>
<evidence type="ECO:0000313" key="6">
    <source>
        <dbReference type="EMBL" id="PLC48695.1"/>
    </source>
</evidence>
<dbReference type="InterPro" id="IPR050954">
    <property type="entry name" value="ET_IronSulfur_Cluster-Binding"/>
</dbReference>